<name>A0A4R4PJS4_9ACTN</name>
<comment type="caution">
    <text evidence="5">The sequence shown here is derived from an EMBL/GenBank/DDBJ whole genome shotgun (WGS) entry which is preliminary data.</text>
</comment>
<organism evidence="5 6">
    <name type="scientific">Kribbella albertanoniae</name>
    <dbReference type="NCBI Taxonomy" id="1266829"/>
    <lineage>
        <taxon>Bacteria</taxon>
        <taxon>Bacillati</taxon>
        <taxon>Actinomycetota</taxon>
        <taxon>Actinomycetes</taxon>
        <taxon>Propionibacteriales</taxon>
        <taxon>Kribbellaceae</taxon>
        <taxon>Kribbella</taxon>
    </lineage>
</organism>
<dbReference type="GO" id="GO:0016787">
    <property type="term" value="F:hydrolase activity"/>
    <property type="evidence" value="ECO:0007669"/>
    <property type="project" value="UniProtKB-KW"/>
</dbReference>
<dbReference type="Proteomes" id="UP000295075">
    <property type="component" value="Unassembled WGS sequence"/>
</dbReference>
<evidence type="ECO:0000256" key="1">
    <source>
        <dbReference type="ARBA" id="ARBA00001946"/>
    </source>
</evidence>
<dbReference type="Gene3D" id="1.20.120.1600">
    <property type="match status" value="1"/>
</dbReference>
<dbReference type="OrthoDB" id="9810501at2"/>
<dbReference type="NCBIfam" id="TIGR01509">
    <property type="entry name" value="HAD-SF-IA-v3"/>
    <property type="match status" value="1"/>
</dbReference>
<dbReference type="RefSeq" id="WP_132413029.1">
    <property type="nucleotide sequence ID" value="NZ_SMKA01000197.1"/>
</dbReference>
<feature type="compositionally biased region" description="Basic and acidic residues" evidence="4">
    <location>
        <begin position="229"/>
        <end position="248"/>
    </location>
</feature>
<evidence type="ECO:0000256" key="2">
    <source>
        <dbReference type="ARBA" id="ARBA00022801"/>
    </source>
</evidence>
<reference evidence="5 6" key="1">
    <citation type="submission" date="2019-03" db="EMBL/GenBank/DDBJ databases">
        <title>Draft genome sequences of novel Actinobacteria.</title>
        <authorList>
            <person name="Sahin N."/>
            <person name="Ay H."/>
            <person name="Saygin H."/>
        </authorList>
    </citation>
    <scope>NUCLEOTIDE SEQUENCE [LARGE SCALE GENOMIC DNA]</scope>
    <source>
        <strain evidence="5 6">JCM 30547</strain>
    </source>
</reference>
<evidence type="ECO:0000256" key="3">
    <source>
        <dbReference type="ARBA" id="ARBA00022842"/>
    </source>
</evidence>
<dbReference type="NCBIfam" id="TIGR01549">
    <property type="entry name" value="HAD-SF-IA-v1"/>
    <property type="match status" value="1"/>
</dbReference>
<dbReference type="InterPro" id="IPR023214">
    <property type="entry name" value="HAD_sf"/>
</dbReference>
<dbReference type="SFLD" id="SFLDS00003">
    <property type="entry name" value="Haloacid_Dehalogenase"/>
    <property type="match status" value="1"/>
</dbReference>
<dbReference type="InterPro" id="IPR006439">
    <property type="entry name" value="HAD-SF_hydro_IA"/>
</dbReference>
<dbReference type="Pfam" id="PF00702">
    <property type="entry name" value="Hydrolase"/>
    <property type="match status" value="1"/>
</dbReference>
<keyword evidence="6" id="KW-1185">Reference proteome</keyword>
<dbReference type="SFLD" id="SFLDG01129">
    <property type="entry name" value="C1.5:_HAD__Beta-PGM__Phosphata"/>
    <property type="match status" value="1"/>
</dbReference>
<dbReference type="AlphaFoldDB" id="A0A4R4PJS4"/>
<proteinExistence type="predicted"/>
<dbReference type="GO" id="GO:0044281">
    <property type="term" value="P:small molecule metabolic process"/>
    <property type="evidence" value="ECO:0007669"/>
    <property type="project" value="UniProtKB-ARBA"/>
</dbReference>
<dbReference type="PRINTS" id="PR00413">
    <property type="entry name" value="HADHALOGNASE"/>
</dbReference>
<dbReference type="InterPro" id="IPR051400">
    <property type="entry name" value="HAD-like_hydrolase"/>
</dbReference>
<dbReference type="SUPFAM" id="SSF56784">
    <property type="entry name" value="HAD-like"/>
    <property type="match status" value="1"/>
</dbReference>
<accession>A0A4R4PJS4</accession>
<keyword evidence="2 5" id="KW-0378">Hydrolase</keyword>
<feature type="region of interest" description="Disordered" evidence="4">
    <location>
        <begin position="229"/>
        <end position="254"/>
    </location>
</feature>
<evidence type="ECO:0000313" key="6">
    <source>
        <dbReference type="Proteomes" id="UP000295075"/>
    </source>
</evidence>
<evidence type="ECO:0000313" key="5">
    <source>
        <dbReference type="EMBL" id="TDC22204.1"/>
    </source>
</evidence>
<sequence>MKAVIFDLDNTLFDHTGSAAAAVQAWIPQLGGTPSDALLAEWFAIEDRVYPRWIAGELTHQGQRRARLHEFLPLLDYPVPATEPEQDEFFAGYLELYKANWSAYPDARPALEVARSNDWRVGILTNGSTVQQNAKLEVIGLADLVDVVCTTESLGVSKPDPQSYLRTCAHLGVTPAETLMIGDNLDLDVLGAQAAGLTARHLNRPAGHLLTDLLPRVWQQYDELADDLSPRTDEDWPTDRELIDHEVVATEEDK</sequence>
<keyword evidence="3" id="KW-0460">Magnesium</keyword>
<dbReference type="EMBL" id="SMKA01000197">
    <property type="protein sequence ID" value="TDC22204.1"/>
    <property type="molecule type" value="Genomic_DNA"/>
</dbReference>
<dbReference type="InterPro" id="IPR036412">
    <property type="entry name" value="HAD-like_sf"/>
</dbReference>
<gene>
    <name evidence="5" type="ORF">E1261_31585</name>
</gene>
<protein>
    <submittedName>
        <fullName evidence="5">HAD family hydrolase</fullName>
    </submittedName>
</protein>
<dbReference type="PANTHER" id="PTHR46470">
    <property type="entry name" value="N-ACYLNEURAMINATE-9-PHOSPHATASE"/>
    <property type="match status" value="1"/>
</dbReference>
<dbReference type="Gene3D" id="3.40.50.1000">
    <property type="entry name" value="HAD superfamily/HAD-like"/>
    <property type="match status" value="1"/>
</dbReference>
<evidence type="ECO:0000256" key="4">
    <source>
        <dbReference type="SAM" id="MobiDB-lite"/>
    </source>
</evidence>
<dbReference type="PANTHER" id="PTHR46470:SF4">
    <property type="entry name" value="5-AMINO-6-(5-PHOSPHO-D-RIBITYLAMINO)URACIL PHOSPHATASE YIGB"/>
    <property type="match status" value="1"/>
</dbReference>
<comment type="cofactor">
    <cofactor evidence="1">
        <name>Mg(2+)</name>
        <dbReference type="ChEBI" id="CHEBI:18420"/>
    </cofactor>
</comment>